<proteinExistence type="inferred from homology"/>
<organism evidence="9 10">
    <name type="scientific">Danaus chrysippus</name>
    <name type="common">African queen</name>
    <dbReference type="NCBI Taxonomy" id="151541"/>
    <lineage>
        <taxon>Eukaryota</taxon>
        <taxon>Metazoa</taxon>
        <taxon>Ecdysozoa</taxon>
        <taxon>Arthropoda</taxon>
        <taxon>Hexapoda</taxon>
        <taxon>Insecta</taxon>
        <taxon>Pterygota</taxon>
        <taxon>Neoptera</taxon>
        <taxon>Endopterygota</taxon>
        <taxon>Lepidoptera</taxon>
        <taxon>Glossata</taxon>
        <taxon>Ditrysia</taxon>
        <taxon>Papilionoidea</taxon>
        <taxon>Nymphalidae</taxon>
        <taxon>Danainae</taxon>
        <taxon>Danaini</taxon>
        <taxon>Danaina</taxon>
        <taxon>Danaus</taxon>
        <taxon>Anosia</taxon>
    </lineage>
</organism>
<keyword evidence="6" id="KW-1133">Transmembrane helix</keyword>
<dbReference type="OrthoDB" id="10051322at2759"/>
<dbReference type="PANTHER" id="PTHR48416">
    <property type="entry name" value="CYTOCHROME C OXIDASE SUBUNIT 6C"/>
    <property type="match status" value="1"/>
</dbReference>
<evidence type="ECO:0000256" key="8">
    <source>
        <dbReference type="ARBA" id="ARBA00023136"/>
    </source>
</evidence>
<evidence type="ECO:0000313" key="10">
    <source>
        <dbReference type="Proteomes" id="UP000789524"/>
    </source>
</evidence>
<dbReference type="SUPFAM" id="SSF81415">
    <property type="entry name" value="Mitochondrial cytochrome c oxidase subunit VIc"/>
    <property type="match status" value="1"/>
</dbReference>
<reference evidence="9" key="1">
    <citation type="submission" date="2021-09" db="EMBL/GenBank/DDBJ databases">
        <authorList>
            <person name="Martin H S."/>
        </authorList>
    </citation>
    <scope>NUCLEOTIDE SEQUENCE</scope>
</reference>
<keyword evidence="7" id="KW-0496">Mitochondrion</keyword>
<name>A0A8J2W4Z3_9NEOP</name>
<comment type="similarity">
    <text evidence="3">Belongs to the cytochrome c oxidase subunit 6c family.</text>
</comment>
<evidence type="ECO:0000256" key="4">
    <source>
        <dbReference type="ARBA" id="ARBA00022692"/>
    </source>
</evidence>
<dbReference type="Pfam" id="PF02937">
    <property type="entry name" value="COX6C"/>
    <property type="match status" value="1"/>
</dbReference>
<evidence type="ECO:0000256" key="1">
    <source>
        <dbReference type="ARBA" id="ARBA00004434"/>
    </source>
</evidence>
<dbReference type="InterPro" id="IPR037169">
    <property type="entry name" value="Cytochrome_c_oxidase_VIc_sf"/>
</dbReference>
<accession>A0A8J2W4Z3</accession>
<comment type="subcellular location">
    <subcellularLocation>
        <location evidence="1">Mitochondrion inner membrane</location>
        <topology evidence="1">Single-pass membrane protein</topology>
    </subcellularLocation>
</comment>
<dbReference type="InterPro" id="IPR051389">
    <property type="entry name" value="Cytochrome_c_oxidase_VIc"/>
</dbReference>
<gene>
    <name evidence="9" type="ORF">DCHRY22_LOCUS9482</name>
</gene>
<dbReference type="Gene3D" id="4.10.93.10">
    <property type="entry name" value="Mitochondrial cytochrome c oxidase subunit VIc/VIIs"/>
    <property type="match status" value="1"/>
</dbReference>
<evidence type="ECO:0000256" key="2">
    <source>
        <dbReference type="ARBA" id="ARBA00004673"/>
    </source>
</evidence>
<keyword evidence="10" id="KW-1185">Reference proteome</keyword>
<keyword evidence="4" id="KW-0812">Transmembrane</keyword>
<evidence type="ECO:0000256" key="5">
    <source>
        <dbReference type="ARBA" id="ARBA00022792"/>
    </source>
</evidence>
<protein>
    <submittedName>
        <fullName evidence="9">(African queen) hypothetical protein</fullName>
    </submittedName>
</protein>
<dbReference type="AlphaFoldDB" id="A0A8J2W4Z3"/>
<dbReference type="GO" id="GO:0005743">
    <property type="term" value="C:mitochondrial inner membrane"/>
    <property type="evidence" value="ECO:0007669"/>
    <property type="project" value="UniProtKB-SubCell"/>
</dbReference>
<dbReference type="InterPro" id="IPR034884">
    <property type="entry name" value="Cytochrome_c_oxidase_VIc/VIIs"/>
</dbReference>
<keyword evidence="8" id="KW-0472">Membrane</keyword>
<evidence type="ECO:0000256" key="6">
    <source>
        <dbReference type="ARBA" id="ARBA00022989"/>
    </source>
</evidence>
<evidence type="ECO:0000313" key="9">
    <source>
        <dbReference type="EMBL" id="CAG9570816.1"/>
    </source>
</evidence>
<dbReference type="Proteomes" id="UP000789524">
    <property type="component" value="Unassembled WGS sequence"/>
</dbReference>
<comment type="caution">
    <text evidence="9">The sequence shown here is derived from an EMBL/GenBank/DDBJ whole genome shotgun (WGS) entry which is preliminary data.</text>
</comment>
<comment type="pathway">
    <text evidence="2">Energy metabolism; oxidative phosphorylation.</text>
</comment>
<dbReference type="CDD" id="cd22901">
    <property type="entry name" value="CcO_VIc"/>
    <property type="match status" value="1"/>
</dbReference>
<dbReference type="EMBL" id="CAKASE010000066">
    <property type="protein sequence ID" value="CAG9570816.1"/>
    <property type="molecule type" value="Genomic_DNA"/>
</dbReference>
<sequence>MAGEKAVSTASKPQMRGLLNSAIKRNLILSLTCAAVSGFAFKQLVGNERKRKYAEFYRTYDAEKEFEEMRAKGLFQSC</sequence>
<evidence type="ECO:0000256" key="3">
    <source>
        <dbReference type="ARBA" id="ARBA00007204"/>
    </source>
</evidence>
<dbReference type="PANTHER" id="PTHR48416:SF1">
    <property type="entry name" value="CYTOCHROME C OXIDASE SUBUNIT 6C"/>
    <property type="match status" value="1"/>
</dbReference>
<evidence type="ECO:0000256" key="7">
    <source>
        <dbReference type="ARBA" id="ARBA00023128"/>
    </source>
</evidence>
<keyword evidence="5" id="KW-0999">Mitochondrion inner membrane</keyword>